<comment type="caution">
    <text evidence="2">The sequence shown here is derived from an EMBL/GenBank/DDBJ whole genome shotgun (WGS) entry which is preliminary data.</text>
</comment>
<feature type="domain" description="Receptor L-domain" evidence="1">
    <location>
        <begin position="147"/>
        <end position="230"/>
    </location>
</feature>
<dbReference type="SUPFAM" id="SSF52058">
    <property type="entry name" value="L domain-like"/>
    <property type="match status" value="4"/>
</dbReference>
<evidence type="ECO:0000259" key="1">
    <source>
        <dbReference type="Pfam" id="PF01030"/>
    </source>
</evidence>
<dbReference type="Proteomes" id="UP000483820">
    <property type="component" value="Chromosome V"/>
</dbReference>
<dbReference type="Gene3D" id="3.80.20.20">
    <property type="entry name" value="Receptor L-domain"/>
    <property type="match status" value="4"/>
</dbReference>
<organism evidence="2 3">
    <name type="scientific">Caenorhabditis remanei</name>
    <name type="common">Caenorhabditis vulgaris</name>
    <dbReference type="NCBI Taxonomy" id="31234"/>
    <lineage>
        <taxon>Eukaryota</taxon>
        <taxon>Metazoa</taxon>
        <taxon>Ecdysozoa</taxon>
        <taxon>Nematoda</taxon>
        <taxon>Chromadorea</taxon>
        <taxon>Rhabditida</taxon>
        <taxon>Rhabditina</taxon>
        <taxon>Rhabditomorpha</taxon>
        <taxon>Rhabditoidea</taxon>
        <taxon>Rhabditidae</taxon>
        <taxon>Peloderinae</taxon>
        <taxon>Caenorhabditis</taxon>
    </lineage>
</organism>
<gene>
    <name evidence="2" type="ORF">GCK72_020929</name>
</gene>
<feature type="domain" description="Receptor L-domain" evidence="1">
    <location>
        <begin position="3"/>
        <end position="74"/>
    </location>
</feature>
<reference evidence="2 3" key="1">
    <citation type="submission" date="2019-12" db="EMBL/GenBank/DDBJ databases">
        <title>Chromosome-level assembly of the Caenorhabditis remanei genome.</title>
        <authorList>
            <person name="Teterina A.A."/>
            <person name="Willis J.H."/>
            <person name="Phillips P.C."/>
        </authorList>
    </citation>
    <scope>NUCLEOTIDE SEQUENCE [LARGE SCALE GENOMIC DNA]</scope>
    <source>
        <strain evidence="2 3">PX506</strain>
        <tissue evidence="2">Whole organism</tissue>
    </source>
</reference>
<dbReference type="KEGG" id="crq:GCK72_020929"/>
<proteinExistence type="predicted"/>
<dbReference type="PANTHER" id="PTHR21662:SF59">
    <property type="entry name" value="RECEPTOR PROTEIN-TYROSINE KINASE"/>
    <property type="match status" value="1"/>
</dbReference>
<dbReference type="EMBL" id="WUAV01000005">
    <property type="protein sequence ID" value="KAF1754368.1"/>
    <property type="molecule type" value="Genomic_DNA"/>
</dbReference>
<evidence type="ECO:0000313" key="2">
    <source>
        <dbReference type="EMBL" id="KAF1754368.1"/>
    </source>
</evidence>
<dbReference type="AlphaFoldDB" id="A0A6A5GGL6"/>
<dbReference type="GeneID" id="9808837"/>
<accession>A0A6A5GGL6</accession>
<dbReference type="Pfam" id="PF01030">
    <property type="entry name" value="Recep_L_domain"/>
    <property type="match status" value="4"/>
</dbReference>
<dbReference type="RefSeq" id="XP_053582805.1">
    <property type="nucleotide sequence ID" value="XM_053733892.1"/>
</dbReference>
<feature type="domain" description="Receptor L-domain" evidence="1">
    <location>
        <begin position="250"/>
        <end position="380"/>
    </location>
</feature>
<protein>
    <recommendedName>
        <fullName evidence="1">Receptor L-domain domain-containing protein</fullName>
    </recommendedName>
</protein>
<dbReference type="CTD" id="9808837"/>
<dbReference type="PANTHER" id="PTHR21662">
    <property type="entry name" value="RECEPTOR PROTEIN-TYROSINE KINASE"/>
    <property type="match status" value="1"/>
</dbReference>
<evidence type="ECO:0000313" key="3">
    <source>
        <dbReference type="Proteomes" id="UP000483820"/>
    </source>
</evidence>
<feature type="domain" description="Receptor L-domain" evidence="1">
    <location>
        <begin position="413"/>
        <end position="514"/>
    </location>
</feature>
<dbReference type="InterPro" id="IPR000494">
    <property type="entry name" value="Rcpt_L-dom"/>
</dbReference>
<sequence length="603" mass="67539">MISLFSNIKKLIGSLTIIRTNYTSGNFLASLESIECGNDSEITFVDNNEMLELGLLNLSTINCKGFTVSGNSKLEKLNMPNIKNMTKPSDPIKKVDISISSDFPSFCISTQEMYNFMSIDTADNYFIFGKYCEPILDNQMCKELTNGCTQLFGNIEIATDFDLESMKTVETIFGNLVINGSDLTDLECFESLKYVAELGNKPAITIEGNKKLINFTFPKLRRIHSDANPKCIYPEQNITKITMKLFPTECETVCADLRINQFCDLSEDQLASTFKNMKHLIGSLAVGNQEITSAKFLAGLESIDCLEKIQFLFNFEMKSLSMTNLSSVNCSEWEITRNYVSLERLGLPNLKNIAHPDGGQFKFFIIPDHPDFCVTTEEMLNWIKLDAVNLDEFYCPVCEPKFTEQVCEKPAKGCTQIYGDVQIGPDSDPETMKLVEIIFGNLVIKGTELSDLSFLESLEYVVQRTNKPPLISIENNKNLVDVTFPKFRRVRSEDIVLLHFNHNNDILLTNSSQCYKVREAIGLTLRAPTFDNQTCEAIALNPKVLEETSTVAANRSEFPVVYLTTSAPPAAFETTVVPVTTEKNISGVKGSSVCFVILLSLIF</sequence>
<dbReference type="InterPro" id="IPR036941">
    <property type="entry name" value="Rcpt_L-dom_sf"/>
</dbReference>
<dbReference type="InterPro" id="IPR053079">
    <property type="entry name" value="SPS2_domain"/>
</dbReference>
<name>A0A6A5GGL6_CAERE</name>